<evidence type="ECO:0000256" key="1">
    <source>
        <dbReference type="SAM" id="MobiDB-lite"/>
    </source>
</evidence>
<proteinExistence type="predicted"/>
<organism evidence="3 4">
    <name type="scientific">Boletus reticuloceps</name>
    <dbReference type="NCBI Taxonomy" id="495285"/>
    <lineage>
        <taxon>Eukaryota</taxon>
        <taxon>Fungi</taxon>
        <taxon>Dikarya</taxon>
        <taxon>Basidiomycota</taxon>
        <taxon>Agaricomycotina</taxon>
        <taxon>Agaricomycetes</taxon>
        <taxon>Agaricomycetidae</taxon>
        <taxon>Boletales</taxon>
        <taxon>Boletineae</taxon>
        <taxon>Boletaceae</taxon>
        <taxon>Boletoideae</taxon>
        <taxon>Boletus</taxon>
    </lineage>
</organism>
<protein>
    <submittedName>
        <fullName evidence="3">Uncharacterized protein</fullName>
    </submittedName>
</protein>
<dbReference type="Proteomes" id="UP000683000">
    <property type="component" value="Unassembled WGS sequence"/>
</dbReference>
<evidence type="ECO:0000313" key="4">
    <source>
        <dbReference type="Proteomes" id="UP000683000"/>
    </source>
</evidence>
<dbReference type="EMBL" id="JAGFBS010000005">
    <property type="protein sequence ID" value="KAG6379447.1"/>
    <property type="molecule type" value="Genomic_DNA"/>
</dbReference>
<accession>A0A8I2YZI3</accession>
<keyword evidence="2" id="KW-1133">Transmembrane helix</keyword>
<dbReference type="AlphaFoldDB" id="A0A8I2YZI3"/>
<evidence type="ECO:0000256" key="2">
    <source>
        <dbReference type="SAM" id="Phobius"/>
    </source>
</evidence>
<name>A0A8I2YZI3_9AGAM</name>
<comment type="caution">
    <text evidence="3">The sequence shown here is derived from an EMBL/GenBank/DDBJ whole genome shotgun (WGS) entry which is preliminary data.</text>
</comment>
<keyword evidence="4" id="KW-1185">Reference proteome</keyword>
<keyword evidence="2" id="KW-0812">Transmembrane</keyword>
<evidence type="ECO:0000313" key="3">
    <source>
        <dbReference type="EMBL" id="KAG6379447.1"/>
    </source>
</evidence>
<feature type="transmembrane region" description="Helical" evidence="2">
    <location>
        <begin position="24"/>
        <end position="46"/>
    </location>
</feature>
<keyword evidence="2" id="KW-0472">Membrane</keyword>
<sequence length="94" mass="10795">MAPASFLAYRSHFQDPVKDRFGKYVMLLNALLMLLGGLGIQIRFLVIVPAEKMHTPPASERQRPREITRVLSRGGWHEASPPHSKARHFIEQQY</sequence>
<reference evidence="3" key="1">
    <citation type="submission" date="2021-03" db="EMBL/GenBank/DDBJ databases">
        <title>Evolutionary innovations through gain and loss of genes in the ectomycorrhizal Boletales.</title>
        <authorList>
            <person name="Wu G."/>
            <person name="Miyauchi S."/>
            <person name="Morin E."/>
            <person name="Yang Z.-L."/>
            <person name="Xu J."/>
            <person name="Martin F.M."/>
        </authorList>
    </citation>
    <scope>NUCLEOTIDE SEQUENCE</scope>
    <source>
        <strain evidence="3">BR01</strain>
    </source>
</reference>
<feature type="region of interest" description="Disordered" evidence="1">
    <location>
        <begin position="55"/>
        <end position="94"/>
    </location>
</feature>
<gene>
    <name evidence="3" type="ORF">JVT61DRAFT_11924</name>
</gene>